<keyword evidence="1" id="KW-0472">Membrane</keyword>
<reference evidence="2 3" key="1">
    <citation type="submission" date="2016-10" db="EMBL/GenBank/DDBJ databases">
        <authorList>
            <person name="de Groot N.N."/>
        </authorList>
    </citation>
    <scope>NUCLEOTIDE SEQUENCE [LARGE SCALE GENOMIC DNA]</scope>
    <source>
        <strain evidence="2 3">DSM 21800</strain>
    </source>
</reference>
<evidence type="ECO:0000256" key="1">
    <source>
        <dbReference type="SAM" id="Phobius"/>
    </source>
</evidence>
<evidence type="ECO:0000313" key="3">
    <source>
        <dbReference type="Proteomes" id="UP000199103"/>
    </source>
</evidence>
<name>A0A1H1V286_9ACTN</name>
<sequence length="107" mass="11429">MIGSLLSWSVPGVLLFVTLAVIAYRRYELIYSIRLRGLAGPTALLGFDGRIVVLALLIAVASLIGRPDAVLGWGLVLLAGETLAEAVIGTVRRWRPTPTAGQENHGH</sequence>
<accession>A0A1H1V286</accession>
<proteinExistence type="predicted"/>
<dbReference type="AlphaFoldDB" id="A0A1H1V286"/>
<dbReference type="EMBL" id="LT629772">
    <property type="protein sequence ID" value="SDS78874.1"/>
    <property type="molecule type" value="Genomic_DNA"/>
</dbReference>
<dbReference type="STRING" id="630515.SAMN04489812_3035"/>
<dbReference type="Proteomes" id="UP000199103">
    <property type="component" value="Chromosome I"/>
</dbReference>
<keyword evidence="1" id="KW-1133">Transmembrane helix</keyword>
<feature type="transmembrane region" description="Helical" evidence="1">
    <location>
        <begin position="6"/>
        <end position="24"/>
    </location>
</feature>
<keyword evidence="1" id="KW-0812">Transmembrane</keyword>
<gene>
    <name evidence="2" type="ORF">SAMN04489812_3035</name>
</gene>
<feature type="transmembrane region" description="Helical" evidence="1">
    <location>
        <begin position="44"/>
        <end position="64"/>
    </location>
</feature>
<keyword evidence="3" id="KW-1185">Reference proteome</keyword>
<evidence type="ECO:0000313" key="2">
    <source>
        <dbReference type="EMBL" id="SDS78874.1"/>
    </source>
</evidence>
<protein>
    <submittedName>
        <fullName evidence="2">Uncharacterized protein</fullName>
    </submittedName>
</protein>
<feature type="transmembrane region" description="Helical" evidence="1">
    <location>
        <begin position="70"/>
        <end position="88"/>
    </location>
</feature>
<organism evidence="2 3">
    <name type="scientific">Microlunatus soli</name>
    <dbReference type="NCBI Taxonomy" id="630515"/>
    <lineage>
        <taxon>Bacteria</taxon>
        <taxon>Bacillati</taxon>
        <taxon>Actinomycetota</taxon>
        <taxon>Actinomycetes</taxon>
        <taxon>Propionibacteriales</taxon>
        <taxon>Propionibacteriaceae</taxon>
        <taxon>Microlunatus</taxon>
    </lineage>
</organism>